<dbReference type="EMBL" id="JAPEUV010000267">
    <property type="protein sequence ID" value="KAJ4329828.1"/>
    <property type="molecule type" value="Genomic_DNA"/>
</dbReference>
<protein>
    <submittedName>
        <fullName evidence="1">Uncharacterized protein</fullName>
    </submittedName>
</protein>
<accession>A0A9W8WPP2</accession>
<evidence type="ECO:0000313" key="1">
    <source>
        <dbReference type="EMBL" id="KAJ4329828.1"/>
    </source>
</evidence>
<comment type="caution">
    <text evidence="1">The sequence shown here is derived from an EMBL/GenBank/DDBJ whole genome shotgun (WGS) entry which is preliminary data.</text>
</comment>
<dbReference type="OrthoDB" id="3793308at2759"/>
<gene>
    <name evidence="1" type="ORF">N0V87_010533</name>
</gene>
<dbReference type="Proteomes" id="UP001140562">
    <property type="component" value="Unassembled WGS sequence"/>
</dbReference>
<keyword evidence="2" id="KW-1185">Reference proteome</keyword>
<proteinExistence type="predicted"/>
<name>A0A9W8WPP2_9PLEO</name>
<organism evidence="1 2">
    <name type="scientific">Didymella glomerata</name>
    <dbReference type="NCBI Taxonomy" id="749621"/>
    <lineage>
        <taxon>Eukaryota</taxon>
        <taxon>Fungi</taxon>
        <taxon>Dikarya</taxon>
        <taxon>Ascomycota</taxon>
        <taxon>Pezizomycotina</taxon>
        <taxon>Dothideomycetes</taxon>
        <taxon>Pleosporomycetidae</taxon>
        <taxon>Pleosporales</taxon>
        <taxon>Pleosporineae</taxon>
        <taxon>Didymellaceae</taxon>
        <taxon>Didymella</taxon>
    </lineage>
</organism>
<reference evidence="1" key="1">
    <citation type="submission" date="2022-10" db="EMBL/GenBank/DDBJ databases">
        <title>Tapping the CABI collections for fungal endophytes: first genome assemblies for Collariella, Neodidymelliopsis, Ascochyta clinopodiicola, Didymella pomorum, Didymosphaeria variabile, Neocosmospora piperis and Neocucurbitaria cava.</title>
        <authorList>
            <person name="Hill R."/>
        </authorList>
    </citation>
    <scope>NUCLEOTIDE SEQUENCE</scope>
    <source>
        <strain evidence="1">IMI 360193</strain>
    </source>
</reference>
<evidence type="ECO:0000313" key="2">
    <source>
        <dbReference type="Proteomes" id="UP001140562"/>
    </source>
</evidence>
<sequence length="196" mass="22619">MAQNQALPSPDFLIIGLFALRLTQRMITSLPNYAHRASDLNWLSDFLSPYDPTYDLAKITGGMRADFLDNYPRIVSRMKRQDRFPMRFMEMNPLVRERRVGARQQGMSEAERKDVIDFVDAATEWGSSVPLPRDEAEIILKMADQRLVADLEAGRGGVGMRQRRENLDAARGEPLRRVSHGRYVLQNEDYGLRRYQ</sequence>
<dbReference type="AlphaFoldDB" id="A0A9W8WPP2"/>